<dbReference type="Pfam" id="PF00263">
    <property type="entry name" value="Secretin"/>
    <property type="match status" value="1"/>
</dbReference>
<dbReference type="GO" id="GO:0015627">
    <property type="term" value="C:type II protein secretion system complex"/>
    <property type="evidence" value="ECO:0007669"/>
    <property type="project" value="TreeGrafter"/>
</dbReference>
<comment type="subcellular location">
    <subcellularLocation>
        <location evidence="1">Membrane</location>
    </subcellularLocation>
</comment>
<dbReference type="PANTHER" id="PTHR30332:SF24">
    <property type="entry name" value="SECRETIN GSPD-RELATED"/>
    <property type="match status" value="1"/>
</dbReference>
<dbReference type="PANTHER" id="PTHR30332">
    <property type="entry name" value="PROBABLE GENERAL SECRETION PATHWAY PROTEIN D"/>
    <property type="match status" value="1"/>
</dbReference>
<keyword evidence="3" id="KW-0472">Membrane</keyword>
<sequence length="614" mass="64108">MITEADFMKKRLGVLGATTLLAACGTPGMLSKTDENVTQAREAAQSAAQTHAAAPMRAIEHVEGAWLARKSVAVNANVALPEFFERNVRFSTGAPVPMSMLLAQVARGNGLTIRIAPDVSCDGSAGAGIRDGGPRGAAGRPGAFGGMDRPGAQPARAFLSCSESGEPAVPLQYNGTLSGLLDTIAHRSGTHWTYRDGVVHFARYVTRTFQIKMMPGSSSYTASVGKASKLTAKRGASGGGGAGGGDTGGVDLSFNADARVSVESDLDYWSDLVKTVTDMLSPGGRVTPSVVTSSLVVTDTADVMERVARYIESENAVLGRQVKLRVQVYSVNLDEKSAAGIDWNLVYQSASGLVAQFGGPALSGMLTSRNGGLNVSKIPNGRLAGSTALFRALSQQGRVSTVIDTTVVTLNNQPAPVAVTQNQGFVAQTKMTPGNYGGQAVVTAEQSVLTTGFVMNLLPTLMDNRSVMLQVQIDMSDLKKLEKINLRTGKEAPSGSGGSGGGSAGGGASNVRAMLDRDGASVDVVGDRGREDRDRRDDGMGVGTFMQLPLTSSLQTMQRASLKSGDTLVLSGFRRKDDRTDRDGVFNYQGGTKEATQSVSEVVIVISPELTEGA</sequence>
<accession>A0A5E4S8H5</accession>
<dbReference type="Gene3D" id="3.30.1370.120">
    <property type="match status" value="1"/>
</dbReference>
<organism evidence="7 8">
    <name type="scientific">Pandoraea nosoerga</name>
    <dbReference type="NCBI Taxonomy" id="2508296"/>
    <lineage>
        <taxon>Bacteria</taxon>
        <taxon>Pseudomonadati</taxon>
        <taxon>Pseudomonadota</taxon>
        <taxon>Betaproteobacteria</taxon>
        <taxon>Burkholderiales</taxon>
        <taxon>Burkholderiaceae</taxon>
        <taxon>Pandoraea</taxon>
    </lineage>
</organism>
<keyword evidence="2" id="KW-0732">Signal</keyword>
<gene>
    <name evidence="7" type="primary">bfpB</name>
    <name evidence="7" type="ORF">PNO31109_00608</name>
</gene>
<dbReference type="InterPro" id="IPR011514">
    <property type="entry name" value="Secretin_N_2"/>
</dbReference>
<dbReference type="GO" id="GO:0019867">
    <property type="term" value="C:outer membrane"/>
    <property type="evidence" value="ECO:0007669"/>
    <property type="project" value="InterPro"/>
</dbReference>
<dbReference type="GO" id="GO:0009297">
    <property type="term" value="P:pilus assembly"/>
    <property type="evidence" value="ECO:0007669"/>
    <property type="project" value="InterPro"/>
</dbReference>
<dbReference type="AlphaFoldDB" id="A0A5E4S8H5"/>
<evidence type="ECO:0000256" key="2">
    <source>
        <dbReference type="ARBA" id="ARBA00022729"/>
    </source>
</evidence>
<evidence type="ECO:0000256" key="3">
    <source>
        <dbReference type="ARBA" id="ARBA00023136"/>
    </source>
</evidence>
<evidence type="ECO:0000256" key="4">
    <source>
        <dbReference type="SAM" id="MobiDB-lite"/>
    </source>
</evidence>
<reference evidence="7 8" key="1">
    <citation type="submission" date="2019-08" db="EMBL/GenBank/DDBJ databases">
        <authorList>
            <person name="Peeters C."/>
        </authorList>
    </citation>
    <scope>NUCLEOTIDE SEQUENCE [LARGE SCALE GENOMIC DNA]</scope>
    <source>
        <strain evidence="7 8">LMG 31109</strain>
    </source>
</reference>
<dbReference type="InterPro" id="IPR038591">
    <property type="entry name" value="NolW-like_sf"/>
</dbReference>
<dbReference type="OrthoDB" id="6638496at2"/>
<proteinExistence type="predicted"/>
<feature type="compositionally biased region" description="Gly residues" evidence="4">
    <location>
        <begin position="495"/>
        <end position="508"/>
    </location>
</feature>
<name>A0A5E4S8H5_9BURK</name>
<dbReference type="InterPro" id="IPR050810">
    <property type="entry name" value="Bact_Secretion_Sys_Channel"/>
</dbReference>
<evidence type="ECO:0000259" key="6">
    <source>
        <dbReference type="Pfam" id="PF07655"/>
    </source>
</evidence>
<protein>
    <submittedName>
        <fullName evidence="7">Outer membrane lipoprotein BfpB</fullName>
    </submittedName>
</protein>
<dbReference type="Pfam" id="PF07655">
    <property type="entry name" value="Secretin_N_2"/>
    <property type="match status" value="1"/>
</dbReference>
<keyword evidence="8" id="KW-1185">Reference proteome</keyword>
<dbReference type="GO" id="GO:0009306">
    <property type="term" value="P:protein secretion"/>
    <property type="evidence" value="ECO:0007669"/>
    <property type="project" value="InterPro"/>
</dbReference>
<feature type="domain" description="Secretin N-terminal" evidence="6">
    <location>
        <begin position="206"/>
        <end position="286"/>
    </location>
</feature>
<dbReference type="InterPro" id="IPR004846">
    <property type="entry name" value="T2SS/T3SS_dom"/>
</dbReference>
<evidence type="ECO:0000256" key="1">
    <source>
        <dbReference type="ARBA" id="ARBA00004370"/>
    </source>
</evidence>
<feature type="compositionally biased region" description="Basic and acidic residues" evidence="4">
    <location>
        <begin position="514"/>
        <end position="539"/>
    </location>
</feature>
<evidence type="ECO:0000259" key="5">
    <source>
        <dbReference type="Pfam" id="PF00263"/>
    </source>
</evidence>
<feature type="domain" description="Type II/III secretion system secretin-like" evidence="5">
    <location>
        <begin position="392"/>
        <end position="484"/>
    </location>
</feature>
<dbReference type="Proteomes" id="UP000367825">
    <property type="component" value="Unassembled WGS sequence"/>
</dbReference>
<evidence type="ECO:0000313" key="7">
    <source>
        <dbReference type="EMBL" id="VVD71112.1"/>
    </source>
</evidence>
<keyword evidence="7" id="KW-0449">Lipoprotein</keyword>
<evidence type="ECO:0000313" key="8">
    <source>
        <dbReference type="Proteomes" id="UP000367825"/>
    </source>
</evidence>
<feature type="region of interest" description="Disordered" evidence="4">
    <location>
        <begin position="487"/>
        <end position="542"/>
    </location>
</feature>
<dbReference type="EMBL" id="CABPSC010000001">
    <property type="protein sequence ID" value="VVD71112.1"/>
    <property type="molecule type" value="Genomic_DNA"/>
</dbReference>